<dbReference type="EMBL" id="JAIWYP010000004">
    <property type="protein sequence ID" value="KAH3833711.1"/>
    <property type="molecule type" value="Genomic_DNA"/>
</dbReference>
<comment type="caution">
    <text evidence="1">The sequence shown here is derived from an EMBL/GenBank/DDBJ whole genome shotgun (WGS) entry which is preliminary data.</text>
</comment>
<dbReference type="Proteomes" id="UP000828390">
    <property type="component" value="Unassembled WGS sequence"/>
</dbReference>
<name>A0A9D4K6B8_DREPO</name>
<gene>
    <name evidence="1" type="ORF">DPMN_107024</name>
</gene>
<organism evidence="1 2">
    <name type="scientific">Dreissena polymorpha</name>
    <name type="common">Zebra mussel</name>
    <name type="synonym">Mytilus polymorpha</name>
    <dbReference type="NCBI Taxonomy" id="45954"/>
    <lineage>
        <taxon>Eukaryota</taxon>
        <taxon>Metazoa</taxon>
        <taxon>Spiralia</taxon>
        <taxon>Lophotrochozoa</taxon>
        <taxon>Mollusca</taxon>
        <taxon>Bivalvia</taxon>
        <taxon>Autobranchia</taxon>
        <taxon>Heteroconchia</taxon>
        <taxon>Euheterodonta</taxon>
        <taxon>Imparidentia</taxon>
        <taxon>Neoheterodontei</taxon>
        <taxon>Myida</taxon>
        <taxon>Dreissenoidea</taxon>
        <taxon>Dreissenidae</taxon>
        <taxon>Dreissena</taxon>
    </lineage>
</organism>
<keyword evidence="2" id="KW-1185">Reference proteome</keyword>
<accession>A0A9D4K6B8</accession>
<proteinExistence type="predicted"/>
<evidence type="ECO:0000313" key="2">
    <source>
        <dbReference type="Proteomes" id="UP000828390"/>
    </source>
</evidence>
<sequence length="98" mass="11179">MSSCAVTLANIRRTDLKELFYFSVPCTNETGSVVIWCNQENFNYARFTMNSLYIPLNAYFPKERYITSSGFGIVRSEADVLHTNMNKTGMNHVSSYSL</sequence>
<dbReference type="AlphaFoldDB" id="A0A9D4K6B8"/>
<protein>
    <submittedName>
        <fullName evidence="1">Uncharacterized protein</fullName>
    </submittedName>
</protein>
<reference evidence="1" key="2">
    <citation type="submission" date="2020-11" db="EMBL/GenBank/DDBJ databases">
        <authorList>
            <person name="McCartney M.A."/>
            <person name="Auch B."/>
            <person name="Kono T."/>
            <person name="Mallez S."/>
            <person name="Becker A."/>
            <person name="Gohl D.M."/>
            <person name="Silverstein K.A.T."/>
            <person name="Koren S."/>
            <person name="Bechman K.B."/>
            <person name="Herman A."/>
            <person name="Abrahante J.E."/>
            <person name="Garbe J."/>
        </authorList>
    </citation>
    <scope>NUCLEOTIDE SEQUENCE</scope>
    <source>
        <strain evidence="1">Duluth1</strain>
        <tissue evidence="1">Whole animal</tissue>
    </source>
</reference>
<evidence type="ECO:0000313" key="1">
    <source>
        <dbReference type="EMBL" id="KAH3833711.1"/>
    </source>
</evidence>
<reference evidence="1" key="1">
    <citation type="journal article" date="2019" name="bioRxiv">
        <title>The Genome of the Zebra Mussel, Dreissena polymorpha: A Resource for Invasive Species Research.</title>
        <authorList>
            <person name="McCartney M.A."/>
            <person name="Auch B."/>
            <person name="Kono T."/>
            <person name="Mallez S."/>
            <person name="Zhang Y."/>
            <person name="Obille A."/>
            <person name="Becker A."/>
            <person name="Abrahante J.E."/>
            <person name="Garbe J."/>
            <person name="Badalamenti J.P."/>
            <person name="Herman A."/>
            <person name="Mangelson H."/>
            <person name="Liachko I."/>
            <person name="Sullivan S."/>
            <person name="Sone E.D."/>
            <person name="Koren S."/>
            <person name="Silverstein K.A.T."/>
            <person name="Beckman K.B."/>
            <person name="Gohl D.M."/>
        </authorList>
    </citation>
    <scope>NUCLEOTIDE SEQUENCE</scope>
    <source>
        <strain evidence="1">Duluth1</strain>
        <tissue evidence="1">Whole animal</tissue>
    </source>
</reference>